<dbReference type="InterPro" id="IPR052027">
    <property type="entry name" value="PspC"/>
</dbReference>
<evidence type="ECO:0000256" key="6">
    <source>
        <dbReference type="SAM" id="Phobius"/>
    </source>
</evidence>
<evidence type="ECO:0000256" key="5">
    <source>
        <dbReference type="ARBA" id="ARBA00023136"/>
    </source>
</evidence>
<evidence type="ECO:0000259" key="7">
    <source>
        <dbReference type="Pfam" id="PF04024"/>
    </source>
</evidence>
<feature type="transmembrane region" description="Helical" evidence="6">
    <location>
        <begin position="34"/>
        <end position="57"/>
    </location>
</feature>
<accession>A0A9D1CMR4</accession>
<evidence type="ECO:0000256" key="4">
    <source>
        <dbReference type="ARBA" id="ARBA00022989"/>
    </source>
</evidence>
<dbReference type="EMBL" id="DVFK01000103">
    <property type="protein sequence ID" value="HIQ68313.1"/>
    <property type="molecule type" value="Genomic_DNA"/>
</dbReference>
<keyword evidence="3 6" id="KW-0812">Transmembrane</keyword>
<feature type="domain" description="Phage shock protein PspC N-terminal" evidence="7">
    <location>
        <begin position="3"/>
        <end position="59"/>
    </location>
</feature>
<dbReference type="Pfam" id="PF04024">
    <property type="entry name" value="PspC"/>
    <property type="match status" value="1"/>
</dbReference>
<proteinExistence type="predicted"/>
<evidence type="ECO:0000256" key="3">
    <source>
        <dbReference type="ARBA" id="ARBA00022692"/>
    </source>
</evidence>
<organism evidence="8 9">
    <name type="scientific">Candidatus Faecousia excrementigallinarum</name>
    <dbReference type="NCBI Taxonomy" id="2840806"/>
    <lineage>
        <taxon>Bacteria</taxon>
        <taxon>Bacillati</taxon>
        <taxon>Bacillota</taxon>
        <taxon>Clostridia</taxon>
        <taxon>Eubacteriales</taxon>
        <taxon>Oscillospiraceae</taxon>
        <taxon>Faecousia</taxon>
    </lineage>
</organism>
<keyword evidence="2" id="KW-1003">Cell membrane</keyword>
<dbReference type="PANTHER" id="PTHR33885">
    <property type="entry name" value="PHAGE SHOCK PROTEIN C"/>
    <property type="match status" value="1"/>
</dbReference>
<dbReference type="AlphaFoldDB" id="A0A9D1CMR4"/>
<gene>
    <name evidence="8" type="ORF">IAB74_07380</name>
</gene>
<reference evidence="8" key="1">
    <citation type="submission" date="2020-10" db="EMBL/GenBank/DDBJ databases">
        <authorList>
            <person name="Gilroy R."/>
        </authorList>
    </citation>
    <scope>NUCLEOTIDE SEQUENCE</scope>
    <source>
        <strain evidence="8">13361</strain>
    </source>
</reference>
<evidence type="ECO:0000313" key="9">
    <source>
        <dbReference type="Proteomes" id="UP000886796"/>
    </source>
</evidence>
<dbReference type="PANTHER" id="PTHR33885:SF3">
    <property type="entry name" value="PHAGE SHOCK PROTEIN C"/>
    <property type="match status" value="1"/>
</dbReference>
<name>A0A9D1CMR4_9FIRM</name>
<keyword evidence="4 6" id="KW-1133">Transmembrane helix</keyword>
<evidence type="ECO:0000313" key="8">
    <source>
        <dbReference type="EMBL" id="HIQ68313.1"/>
    </source>
</evidence>
<reference evidence="8" key="2">
    <citation type="journal article" date="2021" name="PeerJ">
        <title>Extensive microbial diversity within the chicken gut microbiome revealed by metagenomics and culture.</title>
        <authorList>
            <person name="Gilroy R."/>
            <person name="Ravi A."/>
            <person name="Getino M."/>
            <person name="Pursley I."/>
            <person name="Horton D.L."/>
            <person name="Alikhan N.F."/>
            <person name="Baker D."/>
            <person name="Gharbi K."/>
            <person name="Hall N."/>
            <person name="Watson M."/>
            <person name="Adriaenssens E.M."/>
            <person name="Foster-Nyarko E."/>
            <person name="Jarju S."/>
            <person name="Secka A."/>
            <person name="Antonio M."/>
            <person name="Oren A."/>
            <person name="Chaudhuri R.R."/>
            <person name="La Ragione R."/>
            <person name="Hildebrand F."/>
            <person name="Pallen M.J."/>
        </authorList>
    </citation>
    <scope>NUCLEOTIDE SEQUENCE</scope>
    <source>
        <strain evidence="8">13361</strain>
    </source>
</reference>
<sequence>MSKKLYRSQTNRKIAGVCGGIGEYVNLDPTVIRLIWVLLVFCAGTGLLAYLIAALIIPENPNGY</sequence>
<dbReference type="GO" id="GO:0005886">
    <property type="term" value="C:plasma membrane"/>
    <property type="evidence" value="ECO:0007669"/>
    <property type="project" value="UniProtKB-SubCell"/>
</dbReference>
<dbReference type="Proteomes" id="UP000886796">
    <property type="component" value="Unassembled WGS sequence"/>
</dbReference>
<evidence type="ECO:0000256" key="1">
    <source>
        <dbReference type="ARBA" id="ARBA00004162"/>
    </source>
</evidence>
<comment type="caution">
    <text evidence="8">The sequence shown here is derived from an EMBL/GenBank/DDBJ whole genome shotgun (WGS) entry which is preliminary data.</text>
</comment>
<protein>
    <submittedName>
        <fullName evidence="8">PspC domain-containing protein</fullName>
    </submittedName>
</protein>
<evidence type="ECO:0000256" key="2">
    <source>
        <dbReference type="ARBA" id="ARBA00022475"/>
    </source>
</evidence>
<keyword evidence="5 6" id="KW-0472">Membrane</keyword>
<comment type="subcellular location">
    <subcellularLocation>
        <location evidence="1">Cell membrane</location>
        <topology evidence="1">Single-pass membrane protein</topology>
    </subcellularLocation>
</comment>
<dbReference type="InterPro" id="IPR007168">
    <property type="entry name" value="Phageshock_PspC_N"/>
</dbReference>